<protein>
    <submittedName>
        <fullName evidence="1">Uncharacterized protein</fullName>
    </submittedName>
</protein>
<dbReference type="OrthoDB" id="300289at2759"/>
<name>A0A1Q9D749_SYMMI</name>
<comment type="caution">
    <text evidence="1">The sequence shown here is derived from an EMBL/GenBank/DDBJ whole genome shotgun (WGS) entry which is preliminary data.</text>
</comment>
<keyword evidence="2" id="KW-1185">Reference proteome</keyword>
<sequence>MKELVALVVEVIAAHCRQGRFLFNQLHTRLFPSEPTVDDMRLRAQISRFSWLRPRHLDLPRSLSDTEQAAEAVSQLRHLHELH</sequence>
<organism evidence="1 2">
    <name type="scientific">Symbiodinium microadriaticum</name>
    <name type="common">Dinoflagellate</name>
    <name type="synonym">Zooxanthella microadriatica</name>
    <dbReference type="NCBI Taxonomy" id="2951"/>
    <lineage>
        <taxon>Eukaryota</taxon>
        <taxon>Sar</taxon>
        <taxon>Alveolata</taxon>
        <taxon>Dinophyceae</taxon>
        <taxon>Suessiales</taxon>
        <taxon>Symbiodiniaceae</taxon>
        <taxon>Symbiodinium</taxon>
    </lineage>
</organism>
<proteinExistence type="predicted"/>
<evidence type="ECO:0000313" key="2">
    <source>
        <dbReference type="Proteomes" id="UP000186817"/>
    </source>
</evidence>
<dbReference type="Proteomes" id="UP000186817">
    <property type="component" value="Unassembled WGS sequence"/>
</dbReference>
<dbReference type="SUPFAM" id="SSF109993">
    <property type="entry name" value="VPS9 domain"/>
    <property type="match status" value="1"/>
</dbReference>
<dbReference type="EMBL" id="LSRX01000683">
    <property type="protein sequence ID" value="OLP91023.1"/>
    <property type="molecule type" value="Genomic_DNA"/>
</dbReference>
<reference evidence="1 2" key="1">
    <citation type="submission" date="2016-02" db="EMBL/GenBank/DDBJ databases">
        <title>Genome analysis of coral dinoflagellate symbionts highlights evolutionary adaptations to a symbiotic lifestyle.</title>
        <authorList>
            <person name="Aranda M."/>
            <person name="Li Y."/>
            <person name="Liew Y.J."/>
            <person name="Baumgarten S."/>
            <person name="Simakov O."/>
            <person name="Wilson M."/>
            <person name="Piel J."/>
            <person name="Ashoor H."/>
            <person name="Bougouffa S."/>
            <person name="Bajic V.B."/>
            <person name="Ryu T."/>
            <person name="Ravasi T."/>
            <person name="Bayer T."/>
            <person name="Micklem G."/>
            <person name="Kim H."/>
            <person name="Bhak J."/>
            <person name="Lajeunesse T.C."/>
            <person name="Voolstra C.R."/>
        </authorList>
    </citation>
    <scope>NUCLEOTIDE SEQUENCE [LARGE SCALE GENOMIC DNA]</scope>
    <source>
        <strain evidence="1 2">CCMP2467</strain>
    </source>
</reference>
<dbReference type="InterPro" id="IPR037191">
    <property type="entry name" value="VPS9_dom_sf"/>
</dbReference>
<dbReference type="AlphaFoldDB" id="A0A1Q9D749"/>
<accession>A0A1Q9D749</accession>
<evidence type="ECO:0000313" key="1">
    <source>
        <dbReference type="EMBL" id="OLP91023.1"/>
    </source>
</evidence>
<gene>
    <name evidence="1" type="ORF">AK812_SmicGene27341</name>
</gene>